<evidence type="ECO:0000313" key="1">
    <source>
        <dbReference type="EMBL" id="KAH3802329.1"/>
    </source>
</evidence>
<protein>
    <submittedName>
        <fullName evidence="1">Uncharacterized protein</fullName>
    </submittedName>
</protein>
<reference evidence="1" key="1">
    <citation type="journal article" date="2019" name="bioRxiv">
        <title>The Genome of the Zebra Mussel, Dreissena polymorpha: A Resource for Invasive Species Research.</title>
        <authorList>
            <person name="McCartney M.A."/>
            <person name="Auch B."/>
            <person name="Kono T."/>
            <person name="Mallez S."/>
            <person name="Zhang Y."/>
            <person name="Obille A."/>
            <person name="Becker A."/>
            <person name="Abrahante J.E."/>
            <person name="Garbe J."/>
            <person name="Badalamenti J.P."/>
            <person name="Herman A."/>
            <person name="Mangelson H."/>
            <person name="Liachko I."/>
            <person name="Sullivan S."/>
            <person name="Sone E.D."/>
            <person name="Koren S."/>
            <person name="Silverstein K.A.T."/>
            <person name="Beckman K.B."/>
            <person name="Gohl D.M."/>
        </authorList>
    </citation>
    <scope>NUCLEOTIDE SEQUENCE</scope>
    <source>
        <strain evidence="1">Duluth1</strain>
        <tissue evidence="1">Whole animal</tissue>
    </source>
</reference>
<proteinExistence type="predicted"/>
<keyword evidence="2" id="KW-1185">Reference proteome</keyword>
<dbReference type="EMBL" id="JAIWYP010000007">
    <property type="protein sequence ID" value="KAH3802329.1"/>
    <property type="molecule type" value="Genomic_DNA"/>
</dbReference>
<organism evidence="1 2">
    <name type="scientific">Dreissena polymorpha</name>
    <name type="common">Zebra mussel</name>
    <name type="synonym">Mytilus polymorpha</name>
    <dbReference type="NCBI Taxonomy" id="45954"/>
    <lineage>
        <taxon>Eukaryota</taxon>
        <taxon>Metazoa</taxon>
        <taxon>Spiralia</taxon>
        <taxon>Lophotrochozoa</taxon>
        <taxon>Mollusca</taxon>
        <taxon>Bivalvia</taxon>
        <taxon>Autobranchia</taxon>
        <taxon>Heteroconchia</taxon>
        <taxon>Euheterodonta</taxon>
        <taxon>Imparidentia</taxon>
        <taxon>Neoheterodontei</taxon>
        <taxon>Myida</taxon>
        <taxon>Dreissenoidea</taxon>
        <taxon>Dreissenidae</taxon>
        <taxon>Dreissena</taxon>
    </lineage>
</organism>
<reference evidence="1" key="2">
    <citation type="submission" date="2020-11" db="EMBL/GenBank/DDBJ databases">
        <authorList>
            <person name="McCartney M.A."/>
            <person name="Auch B."/>
            <person name="Kono T."/>
            <person name="Mallez S."/>
            <person name="Becker A."/>
            <person name="Gohl D.M."/>
            <person name="Silverstein K.A.T."/>
            <person name="Koren S."/>
            <person name="Bechman K.B."/>
            <person name="Herman A."/>
            <person name="Abrahante J.E."/>
            <person name="Garbe J."/>
        </authorList>
    </citation>
    <scope>NUCLEOTIDE SEQUENCE</scope>
    <source>
        <strain evidence="1">Duluth1</strain>
        <tissue evidence="1">Whole animal</tissue>
    </source>
</reference>
<gene>
    <name evidence="1" type="ORF">DPMN_156004</name>
</gene>
<sequence length="358" mass="40983">MDAGTFEYWRMPKKFHDNVQLNPINSYSLATLRTSSKLQQVEKMRRKSKDKFKVASLFEKYLSKPNAVIGKPMADENALKRMNKKFRTTFTCSQSSLQSMKRSSDQMETGSVDKRVYLPSVNSYEFGENSTMSAGFPDLIGKAHSLDTEFPGNSFKRSSTMYKSKPSHQILVKDPHEVTSDRPEFIPGFNDDYFDFLNLPGHFNTRGIFGQKANVVVNSLSRSNTDLGLSFLGKEYINNRRQNTFMLPNVSRKEDTMLPKKKLSTVVLLPKLTKYNRITNTSNVKTTREGLVIDKKKDINTAQETQRFSEIPKNPPSSVVSQGFENKDVPHEQNGRFIDVCIQTDPYSDDDDEFFDFM</sequence>
<dbReference type="Proteomes" id="UP000828390">
    <property type="component" value="Unassembled WGS sequence"/>
</dbReference>
<comment type="caution">
    <text evidence="1">The sequence shown here is derived from an EMBL/GenBank/DDBJ whole genome shotgun (WGS) entry which is preliminary data.</text>
</comment>
<name>A0A9D4FN85_DREPO</name>
<dbReference type="AlphaFoldDB" id="A0A9D4FN85"/>
<accession>A0A9D4FN85</accession>
<evidence type="ECO:0000313" key="2">
    <source>
        <dbReference type="Proteomes" id="UP000828390"/>
    </source>
</evidence>